<feature type="transmembrane region" description="Helical" evidence="1">
    <location>
        <begin position="33"/>
        <end position="51"/>
    </location>
</feature>
<evidence type="ECO:0000313" key="2">
    <source>
        <dbReference type="EMBL" id="UWP59687.1"/>
    </source>
</evidence>
<feature type="transmembrane region" description="Helical" evidence="1">
    <location>
        <begin position="129"/>
        <end position="150"/>
    </location>
</feature>
<keyword evidence="1" id="KW-1133">Transmembrane helix</keyword>
<organism evidence="2 3">
    <name type="scientific">Ruminococcus gauvreauii</name>
    <dbReference type="NCBI Taxonomy" id="438033"/>
    <lineage>
        <taxon>Bacteria</taxon>
        <taxon>Bacillati</taxon>
        <taxon>Bacillota</taxon>
        <taxon>Clostridia</taxon>
        <taxon>Eubacteriales</taxon>
        <taxon>Oscillospiraceae</taxon>
        <taxon>Ruminococcus</taxon>
    </lineage>
</organism>
<keyword evidence="1" id="KW-0472">Membrane</keyword>
<keyword evidence="3" id="KW-1185">Reference proteome</keyword>
<proteinExistence type="predicted"/>
<feature type="transmembrane region" description="Helical" evidence="1">
    <location>
        <begin position="63"/>
        <end position="89"/>
    </location>
</feature>
<dbReference type="Gene3D" id="1.10.1760.20">
    <property type="match status" value="1"/>
</dbReference>
<dbReference type="EMBL" id="CP102290">
    <property type="protein sequence ID" value="UWP59687.1"/>
    <property type="molecule type" value="Genomic_DNA"/>
</dbReference>
<name>A0ABY5VH29_9FIRM</name>
<dbReference type="PIRSF" id="PIRSF027391">
    <property type="entry name" value="Hpre_diP_synt_I"/>
    <property type="match status" value="1"/>
</dbReference>
<evidence type="ECO:0000256" key="1">
    <source>
        <dbReference type="SAM" id="Phobius"/>
    </source>
</evidence>
<gene>
    <name evidence="2" type="ORF">NQ502_01085</name>
</gene>
<sequence length="165" mass="17597">MKNKTAVLGLFAALAILLGYVESLIPFFAGVYGVKIGLSNLMIVFLLYLYGWREAILISVIRILVIGFLFGNLFSILFSLAGASLSLLVMGLLKRAPGFTVIGVSVAGGVAHNTAQIAVAVCLVSTFKLMYYLPVLLVSGVVTGAGIGIVSREMIRRLAPVFQKE</sequence>
<dbReference type="InterPro" id="IPR010898">
    <property type="entry name" value="Hpre_diP_synth_I"/>
</dbReference>
<reference evidence="2" key="1">
    <citation type="journal article" date="2022" name="Cell">
        <title>Design, construction, and in vivo augmentation of a complex gut microbiome.</title>
        <authorList>
            <person name="Cheng A.G."/>
            <person name="Ho P.Y."/>
            <person name="Aranda-Diaz A."/>
            <person name="Jain S."/>
            <person name="Yu F.B."/>
            <person name="Meng X."/>
            <person name="Wang M."/>
            <person name="Iakiviak M."/>
            <person name="Nagashima K."/>
            <person name="Zhao A."/>
            <person name="Murugkar P."/>
            <person name="Patil A."/>
            <person name="Atabakhsh K."/>
            <person name="Weakley A."/>
            <person name="Yan J."/>
            <person name="Brumbaugh A.R."/>
            <person name="Higginbottom S."/>
            <person name="Dimas A."/>
            <person name="Shiver A.L."/>
            <person name="Deutschbauer A."/>
            <person name="Neff N."/>
            <person name="Sonnenburg J.L."/>
            <person name="Huang K.C."/>
            <person name="Fischbach M.A."/>
        </authorList>
    </citation>
    <scope>NUCLEOTIDE SEQUENCE</scope>
    <source>
        <strain evidence="2">DSM 19829</strain>
    </source>
</reference>
<dbReference type="Proteomes" id="UP001060164">
    <property type="component" value="Chromosome"/>
</dbReference>
<keyword evidence="1" id="KW-0812">Transmembrane</keyword>
<dbReference type="RefSeq" id="WP_028528382.1">
    <property type="nucleotide sequence ID" value="NZ_CABLBR010000010.1"/>
</dbReference>
<dbReference type="Pfam" id="PF07456">
    <property type="entry name" value="Hpre_diP_synt_I"/>
    <property type="match status" value="1"/>
</dbReference>
<dbReference type="InterPro" id="IPR014535">
    <property type="entry name" value="Hpre_diP_synt_I"/>
</dbReference>
<protein>
    <submittedName>
        <fullName evidence="2">Gx transporter family protein</fullName>
    </submittedName>
</protein>
<evidence type="ECO:0000313" key="3">
    <source>
        <dbReference type="Proteomes" id="UP001060164"/>
    </source>
</evidence>
<accession>A0ABY5VH29</accession>